<comment type="caution">
    <text evidence="2">The sequence shown here is derived from an EMBL/GenBank/DDBJ whole genome shotgun (WGS) entry which is preliminary data.</text>
</comment>
<accession>A0AAV2RJB3</accession>
<evidence type="ECO:0000313" key="2">
    <source>
        <dbReference type="EMBL" id="CAL4125548.1"/>
    </source>
</evidence>
<reference evidence="2 3" key="1">
    <citation type="submission" date="2024-05" db="EMBL/GenBank/DDBJ databases">
        <authorList>
            <person name="Wallberg A."/>
        </authorList>
    </citation>
    <scope>NUCLEOTIDE SEQUENCE [LARGE SCALE GENOMIC DNA]</scope>
</reference>
<name>A0AAV2RJB3_MEGNR</name>
<protein>
    <recommendedName>
        <fullName evidence="1">ARMC9 CTLH-like domain-containing protein</fullName>
    </recommendedName>
</protein>
<dbReference type="GO" id="GO:0005814">
    <property type="term" value="C:centriole"/>
    <property type="evidence" value="ECO:0007669"/>
    <property type="project" value="TreeGrafter"/>
</dbReference>
<feature type="non-terminal residue" evidence="2">
    <location>
        <position position="296"/>
    </location>
</feature>
<evidence type="ECO:0000313" key="3">
    <source>
        <dbReference type="Proteomes" id="UP001497623"/>
    </source>
</evidence>
<proteinExistence type="predicted"/>
<dbReference type="EMBL" id="CAXKWB010023767">
    <property type="protein sequence ID" value="CAL4125548.1"/>
    <property type="molecule type" value="Genomic_DNA"/>
</dbReference>
<dbReference type="GO" id="GO:0097542">
    <property type="term" value="C:ciliary tip"/>
    <property type="evidence" value="ECO:0007669"/>
    <property type="project" value="TreeGrafter"/>
</dbReference>
<organism evidence="2 3">
    <name type="scientific">Meganyctiphanes norvegica</name>
    <name type="common">Northern krill</name>
    <name type="synonym">Thysanopoda norvegica</name>
    <dbReference type="NCBI Taxonomy" id="48144"/>
    <lineage>
        <taxon>Eukaryota</taxon>
        <taxon>Metazoa</taxon>
        <taxon>Ecdysozoa</taxon>
        <taxon>Arthropoda</taxon>
        <taxon>Crustacea</taxon>
        <taxon>Multicrustacea</taxon>
        <taxon>Malacostraca</taxon>
        <taxon>Eumalacostraca</taxon>
        <taxon>Eucarida</taxon>
        <taxon>Euphausiacea</taxon>
        <taxon>Euphausiidae</taxon>
        <taxon>Meganyctiphanes</taxon>
    </lineage>
</organism>
<feature type="domain" description="ARMC9 CTLH-like" evidence="1">
    <location>
        <begin position="72"/>
        <end position="193"/>
    </location>
</feature>
<dbReference type="Proteomes" id="UP001497623">
    <property type="component" value="Unassembled WGS sequence"/>
</dbReference>
<dbReference type="Pfam" id="PF23138">
    <property type="entry name" value="CTLH_Armc9"/>
    <property type="match status" value="1"/>
</dbReference>
<dbReference type="GO" id="GO:0036064">
    <property type="term" value="C:ciliary basal body"/>
    <property type="evidence" value="ECO:0007669"/>
    <property type="project" value="InterPro"/>
</dbReference>
<gene>
    <name evidence="2" type="ORF">MNOR_LOCUS25193</name>
</gene>
<evidence type="ECO:0000259" key="1">
    <source>
        <dbReference type="Pfam" id="PF23138"/>
    </source>
</evidence>
<sequence>MLQQDAQKLAVHVQTFAHQYLKWAGLGDTAQALITECSGRGEVIPDTQKELAIVDDRTISSGSRTTHTRSPSKELIKHFDDGQGAKFFQLWSRVRNQYSAPLEFLTLEFYIHVYFSTLPLRHGHQQDHVTAMAVFRRFLEACPTRVGQVQDLLPFYALPYVPDPQRHPAFTPVFQDSWVKDLRGKLERWINRCNEPSSRPQLLTLLDRNRHHHTSVGAALVAQESAATAVRSQRALRRRLHRLNDDYSRLVGVSWELTQALEAAVQGERVDLESTLAACTHRYPELFTLSLTADTS</sequence>
<dbReference type="InterPro" id="IPR040369">
    <property type="entry name" value="ARMC9"/>
</dbReference>
<dbReference type="AlphaFoldDB" id="A0AAV2RJB3"/>
<dbReference type="GO" id="GO:0060271">
    <property type="term" value="P:cilium assembly"/>
    <property type="evidence" value="ECO:0007669"/>
    <property type="project" value="InterPro"/>
</dbReference>
<dbReference type="InterPro" id="IPR056327">
    <property type="entry name" value="ARMC9_CTLH-like_dom"/>
</dbReference>
<dbReference type="PANTHER" id="PTHR14881">
    <property type="entry name" value="LISH DOMAIN-CONTAINING PROTEIN ARMC9"/>
    <property type="match status" value="1"/>
</dbReference>
<dbReference type="PANTHER" id="PTHR14881:SF4">
    <property type="entry name" value="LISH DOMAIN-CONTAINING PROTEIN ARMC9"/>
    <property type="match status" value="1"/>
</dbReference>
<keyword evidence="3" id="KW-1185">Reference proteome</keyword>